<evidence type="ECO:0000256" key="1">
    <source>
        <dbReference type="PROSITE-ProRule" id="PRU00042"/>
    </source>
</evidence>
<sequence length="386" mass="44482">MAMILRKSSKSFNIFRTQRCAAADRHACDLCPRFFPTEDGLKAHVRCCHLVRYEDLPSTSEVHKTLTDGQRREIKEVGCNDCGKTFRDTDALHQHQWDKPNHVKVSATQNPNKGTNQRKCSQCNFRLASAMDLEQHFVEKHPLVELIPGEHDCGEWEYVESLFWTAWVKPEIQLYGVHRIFKVYNPGWRRERFESYRKWLKQRMSDPSLVKEMTQELRLKHLISDNGNELRRYHGTTTKCQLGRPALGNNAEATPTRSLCKEDECSLCRIIQNGFMTKKCRTERYQRYGKGIYTSQCSSKASGYVRCSAPSFSSDGNNNLKVMMICKVLAGRPFATPGKYKDLQKPPPGFHSVQGIRGLDLNYDELVVYTDDAILPNYIIFYTSSD</sequence>
<keyword evidence="1" id="KW-0862">Zinc</keyword>
<evidence type="ECO:0000313" key="4">
    <source>
        <dbReference type="Proteomes" id="UP000825935"/>
    </source>
</evidence>
<dbReference type="SMART" id="SM00355">
    <property type="entry name" value="ZnF_C2H2"/>
    <property type="match status" value="3"/>
</dbReference>
<feature type="domain" description="C2H2-type" evidence="2">
    <location>
        <begin position="77"/>
        <end position="102"/>
    </location>
</feature>
<keyword evidence="4" id="KW-1185">Reference proteome</keyword>
<dbReference type="GO" id="GO:0008270">
    <property type="term" value="F:zinc ion binding"/>
    <property type="evidence" value="ECO:0007669"/>
    <property type="project" value="UniProtKB-KW"/>
</dbReference>
<feature type="domain" description="C2H2-type" evidence="2">
    <location>
        <begin position="26"/>
        <end position="54"/>
    </location>
</feature>
<keyword evidence="1" id="KW-0479">Metal-binding</keyword>
<proteinExistence type="predicted"/>
<evidence type="ECO:0000313" key="3">
    <source>
        <dbReference type="EMBL" id="KAH7279649.1"/>
    </source>
</evidence>
<dbReference type="EMBL" id="CM035442">
    <property type="protein sequence ID" value="KAH7279649.1"/>
    <property type="molecule type" value="Genomic_DNA"/>
</dbReference>
<dbReference type="Gene3D" id="6.20.320.10">
    <property type="match status" value="1"/>
</dbReference>
<dbReference type="OrthoDB" id="9514740at2759"/>
<dbReference type="InterPro" id="IPR036236">
    <property type="entry name" value="Znf_C2H2_sf"/>
</dbReference>
<dbReference type="Gene3D" id="3.90.228.10">
    <property type="match status" value="1"/>
</dbReference>
<dbReference type="GO" id="GO:0003950">
    <property type="term" value="F:NAD+ poly-ADP-ribosyltransferase activity"/>
    <property type="evidence" value="ECO:0007669"/>
    <property type="project" value="InterPro"/>
</dbReference>
<dbReference type="Proteomes" id="UP000825935">
    <property type="component" value="Chromosome 37"/>
</dbReference>
<dbReference type="PANTHER" id="PTHR31681:SF3">
    <property type="entry name" value="OS04G0690100 PROTEIN"/>
    <property type="match status" value="1"/>
</dbReference>
<protein>
    <recommendedName>
        <fullName evidence="2">C2H2-type domain-containing protein</fullName>
    </recommendedName>
</protein>
<dbReference type="OMA" id="GHIATRF"/>
<evidence type="ECO:0000259" key="2">
    <source>
        <dbReference type="PROSITE" id="PS50157"/>
    </source>
</evidence>
<dbReference type="Pfam" id="PF00644">
    <property type="entry name" value="PARP"/>
    <property type="match status" value="1"/>
</dbReference>
<dbReference type="AlphaFoldDB" id="A0A8T2Q7E7"/>
<dbReference type="SUPFAM" id="SSF57667">
    <property type="entry name" value="beta-beta-alpha zinc fingers"/>
    <property type="match status" value="1"/>
</dbReference>
<reference evidence="3" key="1">
    <citation type="submission" date="2021-08" db="EMBL/GenBank/DDBJ databases">
        <title>WGS assembly of Ceratopteris richardii.</title>
        <authorList>
            <person name="Marchant D.B."/>
            <person name="Chen G."/>
            <person name="Jenkins J."/>
            <person name="Shu S."/>
            <person name="Leebens-Mack J."/>
            <person name="Grimwood J."/>
            <person name="Schmutz J."/>
            <person name="Soltis P."/>
            <person name="Soltis D."/>
            <person name="Chen Z.-H."/>
        </authorList>
    </citation>
    <scope>NUCLEOTIDE SEQUENCE</scope>
    <source>
        <strain evidence="3">Whitten #5841</strain>
        <tissue evidence="3">Leaf</tissue>
    </source>
</reference>
<comment type="caution">
    <text evidence="3">The sequence shown here is derived from an EMBL/GenBank/DDBJ whole genome shotgun (WGS) entry which is preliminary data.</text>
</comment>
<dbReference type="PANTHER" id="PTHR31681">
    <property type="entry name" value="C2H2-LIKE ZINC FINGER PROTEIN"/>
    <property type="match status" value="1"/>
</dbReference>
<gene>
    <name evidence="3" type="ORF">KP509_37G028200</name>
</gene>
<keyword evidence="1" id="KW-0863">Zinc-finger</keyword>
<dbReference type="InterPro" id="IPR013087">
    <property type="entry name" value="Znf_C2H2_type"/>
</dbReference>
<dbReference type="PROSITE" id="PS00028">
    <property type="entry name" value="ZINC_FINGER_C2H2_1"/>
    <property type="match status" value="1"/>
</dbReference>
<dbReference type="SUPFAM" id="SSF56399">
    <property type="entry name" value="ADP-ribosylation"/>
    <property type="match status" value="1"/>
</dbReference>
<dbReference type="InterPro" id="IPR012317">
    <property type="entry name" value="Poly(ADP-ribose)pol_cat_dom"/>
</dbReference>
<dbReference type="PROSITE" id="PS50157">
    <property type="entry name" value="ZINC_FINGER_C2H2_2"/>
    <property type="match status" value="2"/>
</dbReference>
<organism evidence="3 4">
    <name type="scientific">Ceratopteris richardii</name>
    <name type="common">Triangle waterfern</name>
    <dbReference type="NCBI Taxonomy" id="49495"/>
    <lineage>
        <taxon>Eukaryota</taxon>
        <taxon>Viridiplantae</taxon>
        <taxon>Streptophyta</taxon>
        <taxon>Embryophyta</taxon>
        <taxon>Tracheophyta</taxon>
        <taxon>Polypodiopsida</taxon>
        <taxon>Polypodiidae</taxon>
        <taxon>Polypodiales</taxon>
        <taxon>Pteridineae</taxon>
        <taxon>Pteridaceae</taxon>
        <taxon>Parkerioideae</taxon>
        <taxon>Ceratopteris</taxon>
    </lineage>
</organism>
<accession>A0A8T2Q7E7</accession>
<dbReference type="Gene3D" id="3.30.160.60">
    <property type="entry name" value="Classic Zinc Finger"/>
    <property type="match status" value="1"/>
</dbReference>
<name>A0A8T2Q7E7_CERRI</name>